<reference evidence="1 2" key="1">
    <citation type="submission" date="2022-04" db="EMBL/GenBank/DDBJ databases">
        <title>Spirosoma sp. strain RP8 genome sequencing and assembly.</title>
        <authorList>
            <person name="Jung Y."/>
        </authorList>
    </citation>
    <scope>NUCLEOTIDE SEQUENCE [LARGE SCALE GENOMIC DNA]</scope>
    <source>
        <strain evidence="1 2">RP8</strain>
    </source>
</reference>
<dbReference type="PROSITE" id="PS51257">
    <property type="entry name" value="PROKAR_LIPOPROTEIN"/>
    <property type="match status" value="1"/>
</dbReference>
<keyword evidence="2" id="KW-1185">Reference proteome</keyword>
<evidence type="ECO:0000313" key="2">
    <source>
        <dbReference type="Proteomes" id="UP001202180"/>
    </source>
</evidence>
<accession>A0ABT0HUS5</accession>
<comment type="caution">
    <text evidence="1">The sequence shown here is derived from an EMBL/GenBank/DDBJ whole genome shotgun (WGS) entry which is preliminary data.</text>
</comment>
<name>A0ABT0HUS5_9BACT</name>
<proteinExistence type="predicted"/>
<gene>
    <name evidence="1" type="ORF">M0L20_25545</name>
</gene>
<dbReference type="EMBL" id="JALPRF010000007">
    <property type="protein sequence ID" value="MCK8495260.1"/>
    <property type="molecule type" value="Genomic_DNA"/>
</dbReference>
<protein>
    <recommendedName>
        <fullName evidence="3">Lipoprotein</fullName>
    </recommendedName>
</protein>
<dbReference type="RefSeq" id="WP_248479988.1">
    <property type="nucleotide sequence ID" value="NZ_JALPRF010000007.1"/>
</dbReference>
<sequence>MEQVNRNKQALLYGGIMLLSFFISSCFQEPTCSKIPQIKFKGFSRYALQAGSGVGQSKRDSLQITIGFTDGDGDLGDVLPIDSLEIARYRQAGGWGNYKIIALQLKNGQYQPIPTGENTTLFFPRLSGKGRTGPIEGDLELEQLYPYGNRFTTIPTKYQIQIRDRALNVSNEIETGTIHLPYFY</sequence>
<dbReference type="Proteomes" id="UP001202180">
    <property type="component" value="Unassembled WGS sequence"/>
</dbReference>
<evidence type="ECO:0000313" key="1">
    <source>
        <dbReference type="EMBL" id="MCK8495260.1"/>
    </source>
</evidence>
<organism evidence="1 2">
    <name type="scientific">Spirosoma liriopis</name>
    <dbReference type="NCBI Taxonomy" id="2937440"/>
    <lineage>
        <taxon>Bacteria</taxon>
        <taxon>Pseudomonadati</taxon>
        <taxon>Bacteroidota</taxon>
        <taxon>Cytophagia</taxon>
        <taxon>Cytophagales</taxon>
        <taxon>Cytophagaceae</taxon>
        <taxon>Spirosoma</taxon>
    </lineage>
</organism>
<evidence type="ECO:0008006" key="3">
    <source>
        <dbReference type="Google" id="ProtNLM"/>
    </source>
</evidence>